<dbReference type="Gene3D" id="3.30.710.10">
    <property type="entry name" value="Potassium Channel Kv1.1, Chain A"/>
    <property type="match status" value="1"/>
</dbReference>
<gene>
    <name evidence="3" type="ORF">SERLADRAFT_414470</name>
</gene>
<evidence type="ECO:0000313" key="3">
    <source>
        <dbReference type="EMBL" id="EGO26427.1"/>
    </source>
</evidence>
<dbReference type="SUPFAM" id="SSF54695">
    <property type="entry name" value="POZ domain"/>
    <property type="match status" value="1"/>
</dbReference>
<feature type="compositionally biased region" description="Low complexity" evidence="1">
    <location>
        <begin position="227"/>
        <end position="254"/>
    </location>
</feature>
<dbReference type="KEGG" id="sla:SERLADRAFT_414470"/>
<feature type="region of interest" description="Disordered" evidence="1">
    <location>
        <begin position="227"/>
        <end position="286"/>
    </location>
</feature>
<name>F8NSB8_SERL9</name>
<dbReference type="RefSeq" id="XP_007316600.1">
    <property type="nucleotide sequence ID" value="XM_007316538.1"/>
</dbReference>
<dbReference type="Pfam" id="PF00651">
    <property type="entry name" value="BTB"/>
    <property type="match status" value="1"/>
</dbReference>
<proteinExistence type="predicted"/>
<organism>
    <name type="scientific">Serpula lacrymans var. lacrymans (strain S7.9)</name>
    <name type="common">Dry rot fungus</name>
    <dbReference type="NCBI Taxonomy" id="578457"/>
    <lineage>
        <taxon>Eukaryota</taxon>
        <taxon>Fungi</taxon>
        <taxon>Dikarya</taxon>
        <taxon>Basidiomycota</taxon>
        <taxon>Agaricomycotina</taxon>
        <taxon>Agaricomycetes</taxon>
        <taxon>Agaricomycetidae</taxon>
        <taxon>Boletales</taxon>
        <taxon>Coniophorineae</taxon>
        <taxon>Serpulaceae</taxon>
        <taxon>Serpula</taxon>
    </lineage>
</organism>
<dbReference type="Proteomes" id="UP000008064">
    <property type="component" value="Unassembled WGS sequence"/>
</dbReference>
<accession>F8NSB8</accession>
<feature type="domain" description="BTB" evidence="2">
    <location>
        <begin position="31"/>
        <end position="96"/>
    </location>
</feature>
<dbReference type="GeneID" id="18813274"/>
<dbReference type="InterPro" id="IPR011333">
    <property type="entry name" value="SKP1/BTB/POZ_sf"/>
</dbReference>
<dbReference type="AlphaFoldDB" id="F8NSB8"/>
<dbReference type="HOGENOM" id="CLU_047592_0_3_1"/>
<dbReference type="PROSITE" id="PS50097">
    <property type="entry name" value="BTB"/>
    <property type="match status" value="1"/>
</dbReference>
<reference evidence="3" key="1">
    <citation type="submission" date="2011-04" db="EMBL/GenBank/DDBJ databases">
        <title>Evolution of plant cell wall degrading machinery underlies the functional diversity of forest fungi.</title>
        <authorList>
            <consortium name="US DOE Joint Genome Institute (JGI-PGF)"/>
            <person name="Eastwood D.C."/>
            <person name="Floudas D."/>
            <person name="Binder M."/>
            <person name="Majcherczyk A."/>
            <person name="Schneider P."/>
            <person name="Aerts A."/>
            <person name="Asiegbu F.O."/>
            <person name="Baker S.E."/>
            <person name="Barry K."/>
            <person name="Bendiksby M."/>
            <person name="Blumentritt M."/>
            <person name="Coutinho P.M."/>
            <person name="Cullen D."/>
            <person name="Cullen D."/>
            <person name="Gathman A."/>
            <person name="Goodell B."/>
            <person name="Henrissat B."/>
            <person name="Ihrmark K."/>
            <person name="Kauserud H."/>
            <person name="Kohler A."/>
            <person name="LaButti K."/>
            <person name="Lapidus A."/>
            <person name="Lavin J.L."/>
            <person name="Lee Y.-H."/>
            <person name="Lindquist E."/>
            <person name="Lilly W."/>
            <person name="Lucas S."/>
            <person name="Morin E."/>
            <person name="Murat C."/>
            <person name="Oguiza J.A."/>
            <person name="Park J."/>
            <person name="Pisabarro A.G."/>
            <person name="Riley R."/>
            <person name="Rosling A."/>
            <person name="Salamov A."/>
            <person name="Schmidt O."/>
            <person name="Schmutz J."/>
            <person name="Skrede I."/>
            <person name="Stenlid J."/>
            <person name="Wiebenga A."/>
            <person name="Xie X."/>
            <person name="Kues U."/>
            <person name="Hibbett D.S."/>
            <person name="Hoffmeister D."/>
            <person name="Hogberg N."/>
            <person name="Martin F."/>
            <person name="Grigoriev I.V."/>
            <person name="Watkinson S.C."/>
        </authorList>
    </citation>
    <scope>NUCLEOTIDE SEQUENCE</scope>
    <source>
        <strain evidence="3">S7.9</strain>
    </source>
</reference>
<dbReference type="InterPro" id="IPR000210">
    <property type="entry name" value="BTB/POZ_dom"/>
</dbReference>
<evidence type="ECO:0000256" key="1">
    <source>
        <dbReference type="SAM" id="MobiDB-lite"/>
    </source>
</evidence>
<feature type="compositionally biased region" description="Basic and acidic residues" evidence="1">
    <location>
        <begin position="266"/>
        <end position="286"/>
    </location>
</feature>
<evidence type="ECO:0000259" key="2">
    <source>
        <dbReference type="PROSITE" id="PS50097"/>
    </source>
</evidence>
<dbReference type="SMART" id="SM00225">
    <property type="entry name" value="BTB"/>
    <property type="match status" value="1"/>
</dbReference>
<dbReference type="OrthoDB" id="9997739at2759"/>
<sequence>MTPSPSTSSPTGNDHGVAKVVNHKDYYICSGDVKFLVENHLFRVQKYFFERESVFFRNMFAEESAGHEPYVLRDVTSDDFASLLWVFYNPRYSLYNAPIERWGSILNLANRWEFPEVKDLAVRELEKIKIDPVDKIALYTHHKIDHSFLIPSYAEISKRSGPPTLEQAHKLGMETLLRIHKARERALIMAAESGCRSPTTADADDSSMNLMIREVFGILGPSCNGTTNGTANGANHTTNGGSNGQSNGSHNGSTKLNGDTPLIKTPETKQQDKQEKGKDATKYKNK</sequence>
<dbReference type="EMBL" id="GL945432">
    <property type="protein sequence ID" value="EGO26427.1"/>
    <property type="molecule type" value="Genomic_DNA"/>
</dbReference>
<protein>
    <recommendedName>
        <fullName evidence="2">BTB domain-containing protein</fullName>
    </recommendedName>
</protein>